<evidence type="ECO:0000256" key="1">
    <source>
        <dbReference type="ARBA" id="ARBA00006915"/>
    </source>
</evidence>
<sequence>MAFLMQEIIRKKRDNQTLSAEEIRFYIQGVTDGSISEGQIAALCMAVFFNDLDWDERTALTLAMRDSGETLNWQHAALNGPVLDKHSTGGVGDVVSLMLAPMLAACGAYVPMIAGRGLGHTGGTLDKLESIRGFDIFPSPEKMRDLVRKTGCVIVGQTGNLAPADRKIYATRDVTATVESLSLITASILSKKLAEGLDSLVMDVKVGNGAFMPTYALSRALAESIAKVATQAGCRTTALLTDMNEVLASSAGNAVEVREAVRYLNGTYRNPRLHEITLALGAELLVNGKLAAGRDEARALLQNTLDSGKAAEYFARMVHAQGGPADFIETFEDMLPKAAVVKPVTAGRSGYICAMDTRTVGVAVINLGGGRRVASDKIDHAVGFDEILPIGTQVAADTPLAVVHARSEADWQAAATAYRNALTVGETAPPERPIIYETLTA</sequence>
<comment type="subunit">
    <text evidence="2 7">Homodimer.</text>
</comment>
<dbReference type="InterPro" id="IPR013465">
    <property type="entry name" value="Thymidine_Pase"/>
</dbReference>
<dbReference type="FunFam" id="3.40.1030.10:FF:000001">
    <property type="entry name" value="Thymidine phosphorylase"/>
    <property type="match status" value="1"/>
</dbReference>
<dbReference type="SMART" id="SM00941">
    <property type="entry name" value="PYNP_C"/>
    <property type="match status" value="1"/>
</dbReference>
<dbReference type="InterPro" id="IPR017872">
    <property type="entry name" value="Pyrmidine_PPase_CS"/>
</dbReference>
<dbReference type="InterPro" id="IPR013102">
    <property type="entry name" value="PYNP_C"/>
</dbReference>
<dbReference type="GO" id="GO:0006206">
    <property type="term" value="P:pyrimidine nucleobase metabolic process"/>
    <property type="evidence" value="ECO:0007669"/>
    <property type="project" value="InterPro"/>
</dbReference>
<dbReference type="GO" id="GO:0005829">
    <property type="term" value="C:cytosol"/>
    <property type="evidence" value="ECO:0007669"/>
    <property type="project" value="TreeGrafter"/>
</dbReference>
<dbReference type="Gene3D" id="3.90.1170.30">
    <property type="entry name" value="Pyrimidine nucleoside phosphorylase-like, C-terminal domain"/>
    <property type="match status" value="1"/>
</dbReference>
<evidence type="ECO:0000256" key="6">
    <source>
        <dbReference type="ARBA" id="ARBA00048550"/>
    </source>
</evidence>
<dbReference type="InterPro" id="IPR018090">
    <property type="entry name" value="Pyrmidine_PPas_bac/euk"/>
</dbReference>
<proteinExistence type="inferred from homology"/>
<evidence type="ECO:0000256" key="4">
    <source>
        <dbReference type="ARBA" id="ARBA00022676"/>
    </source>
</evidence>
<dbReference type="NCBIfam" id="TIGR02644">
    <property type="entry name" value="Y_phosphoryl"/>
    <property type="match status" value="1"/>
</dbReference>
<dbReference type="Pfam" id="PF00591">
    <property type="entry name" value="Glycos_transf_3"/>
    <property type="match status" value="1"/>
</dbReference>
<evidence type="ECO:0000256" key="2">
    <source>
        <dbReference type="ARBA" id="ARBA00011738"/>
    </source>
</evidence>
<dbReference type="Gene3D" id="3.40.1030.10">
    <property type="entry name" value="Nucleoside phosphorylase/phosphoribosyltransferase catalytic domain"/>
    <property type="match status" value="1"/>
</dbReference>
<keyword evidence="4 7" id="KW-0328">Glycosyltransferase</keyword>
<comment type="similarity">
    <text evidence="1 7">Belongs to the thymidine/pyrimidine-nucleoside phosphorylase family.</text>
</comment>
<evidence type="ECO:0000313" key="11">
    <source>
        <dbReference type="Proteomes" id="UP001149607"/>
    </source>
</evidence>
<dbReference type="InterPro" id="IPR036320">
    <property type="entry name" value="Glycosyl_Trfase_fam3_N_dom_sf"/>
</dbReference>
<dbReference type="GO" id="GO:0046104">
    <property type="term" value="P:thymidine metabolic process"/>
    <property type="evidence" value="ECO:0007669"/>
    <property type="project" value="UniProtKB-UniRule"/>
</dbReference>
<comment type="catalytic activity">
    <reaction evidence="6 7">
        <text>thymidine + phosphate = 2-deoxy-alpha-D-ribose 1-phosphate + thymine</text>
        <dbReference type="Rhea" id="RHEA:16037"/>
        <dbReference type="ChEBI" id="CHEBI:17748"/>
        <dbReference type="ChEBI" id="CHEBI:17821"/>
        <dbReference type="ChEBI" id="CHEBI:43474"/>
        <dbReference type="ChEBI" id="CHEBI:57259"/>
        <dbReference type="EC" id="2.4.2.4"/>
    </reaction>
</comment>
<keyword evidence="5 7" id="KW-0808">Transferase</keyword>
<accession>A0A9X4IDP3</accession>
<organism evidence="9">
    <name type="scientific">Neisseria leonii</name>
    <dbReference type="NCBI Taxonomy" id="2995413"/>
    <lineage>
        <taxon>Bacteria</taxon>
        <taxon>Pseudomonadati</taxon>
        <taxon>Pseudomonadota</taxon>
        <taxon>Betaproteobacteria</taxon>
        <taxon>Neisseriales</taxon>
        <taxon>Neisseriaceae</taxon>
        <taxon>Neisseria</taxon>
    </lineage>
</organism>
<dbReference type="HAMAP" id="MF_01628">
    <property type="entry name" value="Thymid_phosp"/>
    <property type="match status" value="1"/>
</dbReference>
<dbReference type="RefSeq" id="WP_274584684.1">
    <property type="nucleotide sequence ID" value="NZ_CP146598.1"/>
</dbReference>
<dbReference type="EMBL" id="JAPQFL010000002">
    <property type="protein sequence ID" value="MDD9327417.1"/>
    <property type="molecule type" value="Genomic_DNA"/>
</dbReference>
<dbReference type="EMBL" id="CP146598">
    <property type="protein sequence ID" value="WWY02587.1"/>
    <property type="molecule type" value="Genomic_DNA"/>
</dbReference>
<dbReference type="Gene3D" id="1.20.970.10">
    <property type="entry name" value="Transferase, Pyrimidine Nucleoside Phosphorylase, Chain C"/>
    <property type="match status" value="1"/>
</dbReference>
<dbReference type="PIRSF" id="PIRSF000478">
    <property type="entry name" value="TP_PyNP"/>
    <property type="match status" value="1"/>
</dbReference>
<dbReference type="AlphaFoldDB" id="A0A9X4IDP3"/>
<dbReference type="InterPro" id="IPR000053">
    <property type="entry name" value="Thymidine/pyrmidine_PPase"/>
</dbReference>
<feature type="domain" description="Pyrimidine nucleoside phosphorylase C-terminal" evidence="8">
    <location>
        <begin position="351"/>
        <end position="425"/>
    </location>
</feature>
<dbReference type="InterPro" id="IPR035902">
    <property type="entry name" value="Nuc_phospho_transferase"/>
</dbReference>
<dbReference type="EC" id="2.4.2.4" evidence="3 7"/>
<dbReference type="NCBIfam" id="TIGR02643">
    <property type="entry name" value="T_phosphoryl"/>
    <property type="match status" value="1"/>
</dbReference>
<dbReference type="PROSITE" id="PS00647">
    <property type="entry name" value="THYMID_PHOSPHORYLASE"/>
    <property type="match status" value="1"/>
</dbReference>
<comment type="function">
    <text evidence="7">The enzymes which catalyze the reversible phosphorolysis of pyrimidine nucleosides are involved in the degradation of these compounds and in their utilization as carbon and energy sources, or in the rescue of pyrimidine bases for nucleotide synthesis.</text>
</comment>
<keyword evidence="11" id="KW-1185">Reference proteome</keyword>
<dbReference type="Pfam" id="PF07831">
    <property type="entry name" value="PYNP_C"/>
    <property type="match status" value="1"/>
</dbReference>
<comment type="pathway">
    <text evidence="7">Pyrimidine metabolism; dTMP biosynthesis via salvage pathway; dTMP from thymine: step 1/2.</text>
</comment>
<dbReference type="GO" id="GO:0004645">
    <property type="term" value="F:1,4-alpha-oligoglucan phosphorylase activity"/>
    <property type="evidence" value="ECO:0007669"/>
    <property type="project" value="InterPro"/>
</dbReference>
<evidence type="ECO:0000256" key="5">
    <source>
        <dbReference type="ARBA" id="ARBA00022679"/>
    </source>
</evidence>
<evidence type="ECO:0000313" key="9">
    <source>
        <dbReference type="EMBL" id="MDD9327417.1"/>
    </source>
</evidence>
<dbReference type="PANTHER" id="PTHR10515">
    <property type="entry name" value="THYMIDINE PHOSPHORYLASE"/>
    <property type="match status" value="1"/>
</dbReference>
<dbReference type="GO" id="GO:0009032">
    <property type="term" value="F:thymidine phosphorylase activity"/>
    <property type="evidence" value="ECO:0007669"/>
    <property type="project" value="UniProtKB-UniRule"/>
</dbReference>
<evidence type="ECO:0000259" key="8">
    <source>
        <dbReference type="SMART" id="SM00941"/>
    </source>
</evidence>
<evidence type="ECO:0000256" key="7">
    <source>
        <dbReference type="HAMAP-Rule" id="MF_01628"/>
    </source>
</evidence>
<dbReference type="NCBIfam" id="NF004490">
    <property type="entry name" value="PRK05820.1"/>
    <property type="match status" value="1"/>
</dbReference>
<dbReference type="Pfam" id="PF02885">
    <property type="entry name" value="Glycos_trans_3N"/>
    <property type="match status" value="1"/>
</dbReference>
<name>A0A9X4IDP3_9NEIS</name>
<dbReference type="InterPro" id="IPR036566">
    <property type="entry name" value="PYNP-like_C_sf"/>
</dbReference>
<evidence type="ECO:0000313" key="10">
    <source>
        <dbReference type="EMBL" id="WWY02587.1"/>
    </source>
</evidence>
<dbReference type="Proteomes" id="UP001149607">
    <property type="component" value="Chromosome"/>
</dbReference>
<dbReference type="InterPro" id="IPR000312">
    <property type="entry name" value="Glycosyl_Trfase_fam3"/>
</dbReference>
<reference evidence="10" key="2">
    <citation type="submission" date="2024-02" db="EMBL/GenBank/DDBJ databases">
        <title>Neisseria leonii sp. nov.</title>
        <authorList>
            <person name="Boutroux M."/>
            <person name="Favre-Rochex S."/>
            <person name="Gorgette O."/>
            <person name="Touak G."/>
            <person name="Muhle E."/>
            <person name="Chesneau O."/>
            <person name="Clermont D."/>
            <person name="Rahi P."/>
        </authorList>
    </citation>
    <scope>NUCLEOTIDE SEQUENCE</scope>
    <source>
        <strain evidence="10">51.81</strain>
    </source>
</reference>
<reference evidence="9" key="1">
    <citation type="submission" date="2022-10" db="EMBL/GenBank/DDBJ databases">
        <authorList>
            <person name="Boutroux M."/>
        </authorList>
    </citation>
    <scope>NUCLEOTIDE SEQUENCE</scope>
    <source>
        <strain evidence="9">51.81</strain>
    </source>
</reference>
<dbReference type="SUPFAM" id="SSF52418">
    <property type="entry name" value="Nucleoside phosphorylase/phosphoribosyltransferase catalytic domain"/>
    <property type="match status" value="1"/>
</dbReference>
<evidence type="ECO:0000256" key="3">
    <source>
        <dbReference type="ARBA" id="ARBA00011892"/>
    </source>
</evidence>
<dbReference type="PANTHER" id="PTHR10515:SF0">
    <property type="entry name" value="THYMIDINE PHOSPHORYLASE"/>
    <property type="match status" value="1"/>
</dbReference>
<dbReference type="SUPFAM" id="SSF54680">
    <property type="entry name" value="Pyrimidine nucleoside phosphorylase C-terminal domain"/>
    <property type="match status" value="1"/>
</dbReference>
<gene>
    <name evidence="7 9" type="primary">deoA</name>
    <name evidence="9" type="ORF">ORY91_000814</name>
    <name evidence="10" type="ORF">V9W64_07685</name>
</gene>
<dbReference type="InterPro" id="IPR017459">
    <property type="entry name" value="Glycosyl_Trfase_fam3_N_dom"/>
</dbReference>
<protein>
    <recommendedName>
        <fullName evidence="3 7">Thymidine phosphorylase</fullName>
        <ecNumber evidence="3 7">2.4.2.4</ecNumber>
    </recommendedName>
    <alternativeName>
        <fullName evidence="7">TdRPase</fullName>
    </alternativeName>
</protein>
<dbReference type="SUPFAM" id="SSF47648">
    <property type="entry name" value="Nucleoside phosphorylase/phosphoribosyltransferase N-terminal domain"/>
    <property type="match status" value="1"/>
</dbReference>